<dbReference type="InterPro" id="IPR016059">
    <property type="entry name" value="DNA_ligase_ATP-dep_CS"/>
</dbReference>
<dbReference type="Pfam" id="PF01068">
    <property type="entry name" value="DNA_ligase_A_M"/>
    <property type="match status" value="1"/>
</dbReference>
<dbReference type="InterPro" id="IPR012310">
    <property type="entry name" value="DNA_ligase_ATP-dep_cent"/>
</dbReference>
<evidence type="ECO:0000256" key="4">
    <source>
        <dbReference type="ARBA" id="ARBA00022840"/>
    </source>
</evidence>
<dbReference type="Gene3D" id="1.10.3260.10">
    <property type="entry name" value="DNA ligase, ATP-dependent, N-terminal domain"/>
    <property type="match status" value="1"/>
</dbReference>
<dbReference type="Gene3D" id="2.40.50.140">
    <property type="entry name" value="Nucleic acid-binding proteins"/>
    <property type="match status" value="1"/>
</dbReference>
<dbReference type="GO" id="GO:0005524">
    <property type="term" value="F:ATP binding"/>
    <property type="evidence" value="ECO:0007669"/>
    <property type="project" value="UniProtKB-KW"/>
</dbReference>
<dbReference type="OrthoDB" id="7482721at2759"/>
<comment type="similarity">
    <text evidence="1">Belongs to the ATP-dependent DNA ligase family.</text>
</comment>
<evidence type="ECO:0000313" key="9">
    <source>
        <dbReference type="Proteomes" id="UP000193067"/>
    </source>
</evidence>
<keyword evidence="4" id="KW-0067">ATP-binding</keyword>
<organism evidence="8 9">
    <name type="scientific">Trametes coccinea (strain BRFM310)</name>
    <name type="common">Pycnoporus coccineus</name>
    <dbReference type="NCBI Taxonomy" id="1353009"/>
    <lineage>
        <taxon>Eukaryota</taxon>
        <taxon>Fungi</taxon>
        <taxon>Dikarya</taxon>
        <taxon>Basidiomycota</taxon>
        <taxon>Agaricomycotina</taxon>
        <taxon>Agaricomycetes</taxon>
        <taxon>Polyporales</taxon>
        <taxon>Polyporaceae</taxon>
        <taxon>Trametes</taxon>
    </lineage>
</organism>
<keyword evidence="9" id="KW-1185">Reference proteome</keyword>
<protein>
    <recommendedName>
        <fullName evidence="7">ATP-dependent DNA ligase family profile domain-containing protein</fullName>
    </recommendedName>
</protein>
<dbReference type="GO" id="GO:0032807">
    <property type="term" value="C:DNA ligase IV complex"/>
    <property type="evidence" value="ECO:0007669"/>
    <property type="project" value="TreeGrafter"/>
</dbReference>
<dbReference type="PANTHER" id="PTHR45997">
    <property type="entry name" value="DNA LIGASE 4"/>
    <property type="match status" value="1"/>
</dbReference>
<reference evidence="8 9" key="1">
    <citation type="journal article" date="2015" name="Biotechnol. Biofuels">
        <title>Enhanced degradation of softwood versus hardwood by the white-rot fungus Pycnoporus coccineus.</title>
        <authorList>
            <person name="Couturier M."/>
            <person name="Navarro D."/>
            <person name="Chevret D."/>
            <person name="Henrissat B."/>
            <person name="Piumi F."/>
            <person name="Ruiz-Duenas F.J."/>
            <person name="Martinez A.T."/>
            <person name="Grigoriev I.V."/>
            <person name="Riley R."/>
            <person name="Lipzen A."/>
            <person name="Berrin J.G."/>
            <person name="Master E.R."/>
            <person name="Rosso M.N."/>
        </authorList>
    </citation>
    <scope>NUCLEOTIDE SEQUENCE [LARGE SCALE GENOMIC DNA]</scope>
    <source>
        <strain evidence="8 9">BRFM310</strain>
    </source>
</reference>
<evidence type="ECO:0000313" key="8">
    <source>
        <dbReference type="EMBL" id="OSD05314.1"/>
    </source>
</evidence>
<dbReference type="STRING" id="1353009.A0A1Y2IXI3"/>
<dbReference type="InterPro" id="IPR036599">
    <property type="entry name" value="DNA_ligase_N_sf"/>
</dbReference>
<dbReference type="GO" id="GO:0006297">
    <property type="term" value="P:nucleotide-excision repair, DNA gap filling"/>
    <property type="evidence" value="ECO:0007669"/>
    <property type="project" value="TreeGrafter"/>
</dbReference>
<evidence type="ECO:0000256" key="1">
    <source>
        <dbReference type="ARBA" id="ARBA00007572"/>
    </source>
</evidence>
<dbReference type="PROSITE" id="PS00697">
    <property type="entry name" value="DNA_LIGASE_A1"/>
    <property type="match status" value="1"/>
</dbReference>
<dbReference type="InterPro" id="IPR029710">
    <property type="entry name" value="LIG4"/>
</dbReference>
<keyword evidence="5" id="KW-0539">Nucleus</keyword>
<feature type="compositionally biased region" description="Low complexity" evidence="6">
    <location>
        <begin position="860"/>
        <end position="876"/>
    </location>
</feature>
<evidence type="ECO:0000259" key="7">
    <source>
        <dbReference type="PROSITE" id="PS50160"/>
    </source>
</evidence>
<keyword evidence="3" id="KW-0547">Nucleotide-binding</keyword>
<feature type="region of interest" description="Disordered" evidence="6">
    <location>
        <begin position="787"/>
        <end position="815"/>
    </location>
</feature>
<evidence type="ECO:0000256" key="5">
    <source>
        <dbReference type="ARBA" id="ARBA00023242"/>
    </source>
</evidence>
<dbReference type="PANTHER" id="PTHR45997:SF2">
    <property type="entry name" value="ATP DEPENDENT DNA LIGASE DOMAIN PROTEIN (AFU_ORTHOLOGUE AFUA_5G02430)"/>
    <property type="match status" value="1"/>
</dbReference>
<dbReference type="InterPro" id="IPR012340">
    <property type="entry name" value="NA-bd_OB-fold"/>
</dbReference>
<dbReference type="PROSITE" id="PS50160">
    <property type="entry name" value="DNA_LIGASE_A3"/>
    <property type="match status" value="1"/>
</dbReference>
<feature type="region of interest" description="Disordered" evidence="6">
    <location>
        <begin position="828"/>
        <end position="891"/>
    </location>
</feature>
<accession>A0A1Y2IXI3</accession>
<dbReference type="GO" id="GO:0006310">
    <property type="term" value="P:DNA recombination"/>
    <property type="evidence" value="ECO:0007669"/>
    <property type="project" value="InterPro"/>
</dbReference>
<keyword evidence="2" id="KW-0436">Ligase</keyword>
<evidence type="ECO:0000256" key="3">
    <source>
        <dbReference type="ARBA" id="ARBA00022741"/>
    </source>
</evidence>
<dbReference type="Pfam" id="PF04675">
    <property type="entry name" value="DNA_ligase_A_N"/>
    <property type="match status" value="1"/>
</dbReference>
<dbReference type="Gene3D" id="3.30.470.30">
    <property type="entry name" value="DNA ligase/mRNA capping enzyme"/>
    <property type="match status" value="1"/>
</dbReference>
<proteinExistence type="inferred from homology"/>
<feature type="domain" description="ATP-dependent DNA ligase family profile" evidence="7">
    <location>
        <begin position="453"/>
        <end position="567"/>
    </location>
</feature>
<dbReference type="EMBL" id="KZ084093">
    <property type="protein sequence ID" value="OSD05314.1"/>
    <property type="molecule type" value="Genomic_DNA"/>
</dbReference>
<dbReference type="Proteomes" id="UP000193067">
    <property type="component" value="Unassembled WGS sequence"/>
</dbReference>
<dbReference type="InterPro" id="IPR012308">
    <property type="entry name" value="DNA_ligase_ATP-dep_N"/>
</dbReference>
<sequence>MSAPAEESGVPFSFFVELIQAIAAIKPHQATERQPRTTRYADSPVYKTFKRWLTTLRERYTPLPPGTTATIFRLLFPEEDVHRKYGMQEARLAEYIAKIIGVSSASHGRGERLRKWKGEDSLGCLGYEVETVMASSSTAYTGTLSLGAVDVLLSELAAACAFSADAVRQSRSGSRRSREAIISEIYTSLAPFECSVVTQVILKDLRPLLYPIPKSASHYTSALLRYKSNAVMMLSKEAAMHAWDPSGRFSVIFKTRANLADAADAFEGFVNGEGLPQPTVGSPIQIPKCVKGQGTAHSLKALKGADKVWVETKYDGERAQIHVWLDEDGVPHIRIFSKSGRDSTLDRAGIHAVIYDALGISHADTFAMEGPDPEPRQPAFKHSIVVEAEMVAYSDVLEGIDEFWRIRSLIGRTAIGVRHKSPLAPSSTQLEVMETQCSMVSNGSDGGTRHLALVFFDILLLDGVSLLGFSYGHRRSILETLVRTRLGYAMLAERTCVELGRADTEEKLRRAFARVIADHQEGVVLKADGARYAEKRWPWVKLKRDYIPGHGDTVDLVMLAASWDKDRARELRVPPTAYTTFYFGALANGDELKAHPKHLPRFEVLFTASYGLGREQLEELNFIIKSSDPVPYSQCATAGLSYAFNMCPALTPPAVFLRQPLLAELFGAGFTKAPRNLFYALRFPRITKVFRHSDRPWIDGTSLQELQQIARAAVGRDRPGKVEDDWARSMFRPDVPPSPGVRSAVKRKRTEEMWVERLAEVDERVGTRSPKKRASRGGAITNARSVGARAEERADMHNNGEENVPLVEERSKPRIGMARLTSITNVGLSSAAHDATRPPPLSTTQHEDDCLPGPSNRPVTPRIAPTTPSRTTTSPNPLNPPLIVNREPPPSKLPEVNQNMYRTPPYPSAGHHATAAALTSAACNDMNVPQPLTIYEFLEDSIVWLARPHGAPRPAWRAPSRAIIPLACQTSTFDAILVGCGWGDTAPCTWATCGVVFVDEFEDRGEWLNYIADELTRRRAILLQQGKEEASKPIFVMSMRMLSQAHVAETATVEEFECRAICRFG</sequence>
<evidence type="ECO:0000256" key="2">
    <source>
        <dbReference type="ARBA" id="ARBA00022598"/>
    </source>
</evidence>
<dbReference type="GO" id="GO:0003910">
    <property type="term" value="F:DNA ligase (ATP) activity"/>
    <property type="evidence" value="ECO:0007669"/>
    <property type="project" value="InterPro"/>
</dbReference>
<evidence type="ECO:0000256" key="6">
    <source>
        <dbReference type="SAM" id="MobiDB-lite"/>
    </source>
</evidence>
<feature type="compositionally biased region" description="Basic and acidic residues" evidence="6">
    <location>
        <begin position="789"/>
        <end position="800"/>
    </location>
</feature>
<dbReference type="AlphaFoldDB" id="A0A1Y2IXI3"/>
<gene>
    <name evidence="8" type="ORF">PYCCODRAFT_1385066</name>
</gene>
<name>A0A1Y2IXI3_TRAC3</name>
<dbReference type="SUPFAM" id="SSF56091">
    <property type="entry name" value="DNA ligase/mRNA capping enzyme, catalytic domain"/>
    <property type="match status" value="1"/>
</dbReference>
<dbReference type="GO" id="GO:0003677">
    <property type="term" value="F:DNA binding"/>
    <property type="evidence" value="ECO:0007669"/>
    <property type="project" value="InterPro"/>
</dbReference>
<dbReference type="GO" id="GO:0006303">
    <property type="term" value="P:double-strand break repair via nonhomologous end joining"/>
    <property type="evidence" value="ECO:0007669"/>
    <property type="project" value="TreeGrafter"/>
</dbReference>